<feature type="domain" description="ABC transporter" evidence="4">
    <location>
        <begin position="17"/>
        <end position="238"/>
    </location>
</feature>
<dbReference type="PROSITE" id="PS00211">
    <property type="entry name" value="ABC_TRANSPORTER_1"/>
    <property type="match status" value="1"/>
</dbReference>
<dbReference type="PROSITE" id="PS50893">
    <property type="entry name" value="ABC_TRANSPORTER_2"/>
    <property type="match status" value="1"/>
</dbReference>
<name>A0A0J8DBM6_CLOCY</name>
<proteinExistence type="predicted"/>
<dbReference type="InterPro" id="IPR003593">
    <property type="entry name" value="AAA+_ATPase"/>
</dbReference>
<keyword evidence="6" id="KW-1185">Reference proteome</keyword>
<dbReference type="Pfam" id="PF00005">
    <property type="entry name" value="ABC_tran"/>
    <property type="match status" value="1"/>
</dbReference>
<dbReference type="InterPro" id="IPR017871">
    <property type="entry name" value="ABC_transporter-like_CS"/>
</dbReference>
<keyword evidence="3" id="KW-0067">ATP-binding</keyword>
<sequence length="249" mass="28792">MHLQMNSYQNKDQSFLISLRNINKSFDDKRILKDISINIAKGEFVSILGPSGCGKSTIFNIITGLEKQDSGDLLVSGDIGYMQQKDLLLPWKSIIENVVLPLDIKGKNKKESRQRAKSYMEMMGLEGYGEKYPYQLSGGMKQRASFLRTFLSTDEIMLLDEPFGALDSITKSKMQKWLLEMKNSLNTTILFITHDIEEAIFLSDRIYVMDSRPGIIKEEIYLDFFKEYKEKRLLSKELLNIKEDILRIF</sequence>
<reference evidence="5 6" key="1">
    <citation type="submission" date="2015-06" db="EMBL/GenBank/DDBJ databases">
        <title>Draft genome sequence of the purine-degrading Clostridium cylindrosporum HC-1 (DSM 605).</title>
        <authorList>
            <person name="Poehlein A."/>
            <person name="Schiel-Bengelsdorf B."/>
            <person name="Bengelsdorf F."/>
            <person name="Daniel R."/>
            <person name="Duerre P."/>
        </authorList>
    </citation>
    <scope>NUCLEOTIDE SEQUENCE [LARGE SCALE GENOMIC DNA]</scope>
    <source>
        <strain evidence="5 6">DSM 605</strain>
    </source>
</reference>
<evidence type="ECO:0000313" key="6">
    <source>
        <dbReference type="Proteomes" id="UP000036756"/>
    </source>
</evidence>
<dbReference type="InterPro" id="IPR027417">
    <property type="entry name" value="P-loop_NTPase"/>
</dbReference>
<dbReference type="Gene3D" id="3.40.50.300">
    <property type="entry name" value="P-loop containing nucleotide triphosphate hydrolases"/>
    <property type="match status" value="1"/>
</dbReference>
<dbReference type="PANTHER" id="PTHR42788">
    <property type="entry name" value="TAURINE IMPORT ATP-BINDING PROTEIN-RELATED"/>
    <property type="match status" value="1"/>
</dbReference>
<dbReference type="PANTHER" id="PTHR42788:SF2">
    <property type="entry name" value="ABC TRANSPORTER ATP-BINDING PROTEIN"/>
    <property type="match status" value="1"/>
</dbReference>
<dbReference type="SMART" id="SM00382">
    <property type="entry name" value="AAA"/>
    <property type="match status" value="1"/>
</dbReference>
<evidence type="ECO:0000256" key="1">
    <source>
        <dbReference type="ARBA" id="ARBA00022448"/>
    </source>
</evidence>
<dbReference type="Proteomes" id="UP000036756">
    <property type="component" value="Unassembled WGS sequence"/>
</dbReference>
<keyword evidence="2" id="KW-0547">Nucleotide-binding</keyword>
<organism evidence="5 6">
    <name type="scientific">Clostridium cylindrosporum DSM 605</name>
    <dbReference type="NCBI Taxonomy" id="1121307"/>
    <lineage>
        <taxon>Bacteria</taxon>
        <taxon>Bacillati</taxon>
        <taxon>Bacillota</taxon>
        <taxon>Clostridia</taxon>
        <taxon>Eubacteriales</taxon>
        <taxon>Clostridiaceae</taxon>
        <taxon>Clostridium</taxon>
    </lineage>
</organism>
<dbReference type="InterPro" id="IPR050166">
    <property type="entry name" value="ABC_transporter_ATP-bind"/>
</dbReference>
<dbReference type="PATRIC" id="fig|1121307.3.peg.2267"/>
<evidence type="ECO:0000256" key="2">
    <source>
        <dbReference type="ARBA" id="ARBA00022741"/>
    </source>
</evidence>
<evidence type="ECO:0000256" key="3">
    <source>
        <dbReference type="ARBA" id="ARBA00022840"/>
    </source>
</evidence>
<dbReference type="InterPro" id="IPR003439">
    <property type="entry name" value="ABC_transporter-like_ATP-bd"/>
</dbReference>
<evidence type="ECO:0000313" key="5">
    <source>
        <dbReference type="EMBL" id="KMT23252.1"/>
    </source>
</evidence>
<comment type="caution">
    <text evidence="5">The sequence shown here is derived from an EMBL/GenBank/DDBJ whole genome shotgun (WGS) entry which is preliminary data.</text>
</comment>
<dbReference type="EMBL" id="LFVU01000002">
    <property type="protein sequence ID" value="KMT23252.1"/>
    <property type="molecule type" value="Genomic_DNA"/>
</dbReference>
<dbReference type="AlphaFoldDB" id="A0A0J8DBM6"/>
<dbReference type="GO" id="GO:0016887">
    <property type="term" value="F:ATP hydrolysis activity"/>
    <property type="evidence" value="ECO:0007669"/>
    <property type="project" value="InterPro"/>
</dbReference>
<dbReference type="GO" id="GO:0005524">
    <property type="term" value="F:ATP binding"/>
    <property type="evidence" value="ECO:0007669"/>
    <property type="project" value="UniProtKB-KW"/>
</dbReference>
<accession>A0A0J8DBM6</accession>
<dbReference type="CDD" id="cd03293">
    <property type="entry name" value="ABC_NrtD_SsuB_transporters"/>
    <property type="match status" value="1"/>
</dbReference>
<dbReference type="SUPFAM" id="SSF52540">
    <property type="entry name" value="P-loop containing nucleoside triphosphate hydrolases"/>
    <property type="match status" value="1"/>
</dbReference>
<gene>
    <name evidence="5" type="ORF">CLCY_6c01330</name>
</gene>
<dbReference type="STRING" id="1121307.CLCY_6c01330"/>
<evidence type="ECO:0000259" key="4">
    <source>
        <dbReference type="PROSITE" id="PS50893"/>
    </source>
</evidence>
<keyword evidence="1" id="KW-0813">Transport</keyword>
<protein>
    <submittedName>
        <fullName evidence="5">ABC-type nitrate/sulfonate/bicarbonate transport system, ATPase component</fullName>
    </submittedName>
</protein>